<sequence length="559" mass="61893">MEHRFDFLVIGSGIAGLTFALKVAEHATVAIVTKKDKLETSTNYAQGGIASALGPDDSFQLHIEDTLTAGDGLSKPEVVELVVRSAPERIHELAQVGVPFSPGRSQACPFDLGREGGHSRNRIVHAEDMTGQAIERVLINAAESHPNVSIFENHLALDLIIQHDAIRVGSIPVEQRQLCWGAYVLDAKNGTVHTFIAHATLLCTGGAGKVYLYTSNPDVATGDGLAMAYRAGARLANLEFVQFHPTCLYHPHAKNFLISEAVRGEGGRLIDKRGNAFMERYHPLKDLAFRDVVARAIDTEMKRTGDDCVYLDISHRDADFLKRRFPNIYKKCLSLGIDITKDPIPVVPAAHYMCGGIATDLWAQSSIANLYAIGECACTGLHGANRLASNSLLEAAVFSHRGALHCIENIPAWRQRAFPEIPAWPMELSAGNGSQSEMILISHNWDVIRRLMWNYVGIVRTDKRLKLASRHIAQIRMEIREHLPNIPLHTDLVELQNLVLVAELIVRCALTRKESRGLHYNLDHPQKDDPNWKKDTLIARWKEPRIPMLGVPHGLEDGA</sequence>
<comment type="cofactor">
    <cofactor evidence="1 12">
        <name>FAD</name>
        <dbReference type="ChEBI" id="CHEBI:57692"/>
    </cofactor>
</comment>
<comment type="catalytic activity">
    <reaction evidence="9">
        <text>L-aspartate + O2 = iminosuccinate + H2O2</text>
        <dbReference type="Rhea" id="RHEA:25876"/>
        <dbReference type="ChEBI" id="CHEBI:15379"/>
        <dbReference type="ChEBI" id="CHEBI:16240"/>
        <dbReference type="ChEBI" id="CHEBI:29991"/>
        <dbReference type="ChEBI" id="CHEBI:77875"/>
        <dbReference type="EC" id="1.4.3.16"/>
    </reaction>
    <physiologicalReaction direction="left-to-right" evidence="9">
        <dbReference type="Rhea" id="RHEA:25877"/>
    </physiologicalReaction>
</comment>
<dbReference type="PANTHER" id="PTHR42716">
    <property type="entry name" value="L-ASPARTATE OXIDASE"/>
    <property type="match status" value="1"/>
</dbReference>
<dbReference type="Proteomes" id="UP000192783">
    <property type="component" value="Unassembled WGS sequence"/>
</dbReference>
<comment type="function">
    <text evidence="12">Catalyzes the oxidation of L-aspartate to iminoaspartate.</text>
</comment>
<protein>
    <recommendedName>
        <fullName evidence="4 10">L-aspartate oxidase</fullName>
        <ecNumber evidence="4 10">1.4.3.16</ecNumber>
    </recommendedName>
</protein>
<evidence type="ECO:0000256" key="6">
    <source>
        <dbReference type="ARBA" id="ARBA00022642"/>
    </source>
</evidence>
<evidence type="ECO:0000256" key="8">
    <source>
        <dbReference type="ARBA" id="ARBA00023002"/>
    </source>
</evidence>
<dbReference type="InterPro" id="IPR036188">
    <property type="entry name" value="FAD/NAD-bd_sf"/>
</dbReference>
<dbReference type="InterPro" id="IPR005288">
    <property type="entry name" value="NadB"/>
</dbReference>
<evidence type="ECO:0000259" key="14">
    <source>
        <dbReference type="Pfam" id="PF02910"/>
    </source>
</evidence>
<dbReference type="FunFam" id="1.20.58.100:FF:000002">
    <property type="entry name" value="L-aspartate oxidase"/>
    <property type="match status" value="1"/>
</dbReference>
<dbReference type="EC" id="1.4.3.16" evidence="4 10"/>
<comment type="similarity">
    <text evidence="3 12">Belongs to the FAD-dependent oxidoreductase 2 family. NadB subfamily.</text>
</comment>
<dbReference type="GO" id="GO:0034628">
    <property type="term" value="P:'de novo' NAD+ biosynthetic process from L-aspartate"/>
    <property type="evidence" value="ECO:0007669"/>
    <property type="project" value="TreeGrafter"/>
</dbReference>
<keyword evidence="6 12" id="KW-0662">Pyridine nucleotide biosynthesis</keyword>
<dbReference type="STRING" id="1121390.SAMN02746041_01666"/>
<feature type="domain" description="FAD-dependent oxidoreductase 2 FAD-binding" evidence="13">
    <location>
        <begin position="6"/>
        <end position="392"/>
    </location>
</feature>
<dbReference type="PRINTS" id="PR00368">
    <property type="entry name" value="FADPNR"/>
</dbReference>
<evidence type="ECO:0000256" key="7">
    <source>
        <dbReference type="ARBA" id="ARBA00022827"/>
    </source>
</evidence>
<dbReference type="NCBIfam" id="TIGR00551">
    <property type="entry name" value="nadB"/>
    <property type="match status" value="1"/>
</dbReference>
<dbReference type="AlphaFoldDB" id="A0A1W1XGK3"/>
<dbReference type="OrthoDB" id="9806724at2"/>
<dbReference type="Gene3D" id="1.20.58.100">
    <property type="entry name" value="Fumarate reductase/succinate dehydrogenase flavoprotein-like, C-terminal domain"/>
    <property type="match status" value="1"/>
</dbReference>
<dbReference type="FunFam" id="3.90.700.10:FF:000002">
    <property type="entry name" value="L-aspartate oxidase"/>
    <property type="match status" value="1"/>
</dbReference>
<evidence type="ECO:0000313" key="16">
    <source>
        <dbReference type="Proteomes" id="UP000192783"/>
    </source>
</evidence>
<evidence type="ECO:0000256" key="10">
    <source>
        <dbReference type="NCBIfam" id="TIGR00551"/>
    </source>
</evidence>
<dbReference type="EMBL" id="FWXF01000007">
    <property type="protein sequence ID" value="SMC23136.1"/>
    <property type="molecule type" value="Genomic_DNA"/>
</dbReference>
<evidence type="ECO:0000256" key="1">
    <source>
        <dbReference type="ARBA" id="ARBA00001974"/>
    </source>
</evidence>
<dbReference type="SUPFAM" id="SSF46977">
    <property type="entry name" value="Succinate dehydrogenase/fumarate reductase flavoprotein C-terminal domain"/>
    <property type="match status" value="1"/>
</dbReference>
<evidence type="ECO:0000256" key="11">
    <source>
        <dbReference type="PIRSR" id="PIRSR000171-1"/>
    </source>
</evidence>
<proteinExistence type="inferred from homology"/>
<keyword evidence="8 12" id="KW-0560">Oxidoreductase</keyword>
<keyword evidence="7 12" id="KW-0274">FAD</keyword>
<dbReference type="NCBIfam" id="NF006567">
    <property type="entry name" value="PRK09077.1"/>
    <property type="match status" value="1"/>
</dbReference>
<accession>A0A1W1XGK3</accession>
<dbReference type="PIRSF" id="PIRSF000171">
    <property type="entry name" value="SDHA_APRA_LASPO"/>
    <property type="match status" value="1"/>
</dbReference>
<keyword evidence="5 12" id="KW-0285">Flavoprotein</keyword>
<evidence type="ECO:0000256" key="2">
    <source>
        <dbReference type="ARBA" id="ARBA00004950"/>
    </source>
</evidence>
<dbReference type="SUPFAM" id="SSF56425">
    <property type="entry name" value="Succinate dehydrogenase/fumarate reductase flavoprotein, catalytic domain"/>
    <property type="match status" value="1"/>
</dbReference>
<evidence type="ECO:0000256" key="5">
    <source>
        <dbReference type="ARBA" id="ARBA00022630"/>
    </source>
</evidence>
<dbReference type="Pfam" id="PF02910">
    <property type="entry name" value="Succ_DH_flav_C"/>
    <property type="match status" value="1"/>
</dbReference>
<evidence type="ECO:0000256" key="9">
    <source>
        <dbReference type="ARBA" id="ARBA00048305"/>
    </source>
</evidence>
<comment type="subcellular location">
    <subcellularLocation>
        <location evidence="12">Cytoplasm</location>
    </subcellularLocation>
</comment>
<dbReference type="UniPathway" id="UPA00253">
    <property type="reaction ID" value="UER00326"/>
</dbReference>
<evidence type="ECO:0000256" key="4">
    <source>
        <dbReference type="ARBA" id="ARBA00012173"/>
    </source>
</evidence>
<dbReference type="GO" id="GO:0005737">
    <property type="term" value="C:cytoplasm"/>
    <property type="evidence" value="ECO:0007669"/>
    <property type="project" value="UniProtKB-SubCell"/>
</dbReference>
<dbReference type="SUPFAM" id="SSF51905">
    <property type="entry name" value="FAD/NAD(P)-binding domain"/>
    <property type="match status" value="1"/>
</dbReference>
<feature type="active site" description="Proton acceptor" evidence="11">
    <location>
        <position position="290"/>
    </location>
</feature>
<dbReference type="Pfam" id="PF00890">
    <property type="entry name" value="FAD_binding_2"/>
    <property type="match status" value="1"/>
</dbReference>
<evidence type="ECO:0000259" key="13">
    <source>
        <dbReference type="Pfam" id="PF00890"/>
    </source>
</evidence>
<dbReference type="Gene3D" id="3.90.700.10">
    <property type="entry name" value="Succinate dehydrogenase/fumarate reductase flavoprotein, catalytic domain"/>
    <property type="match status" value="1"/>
</dbReference>
<evidence type="ECO:0000313" key="15">
    <source>
        <dbReference type="EMBL" id="SMC23136.1"/>
    </source>
</evidence>
<keyword evidence="16" id="KW-1185">Reference proteome</keyword>
<dbReference type="RefSeq" id="WP_084057416.1">
    <property type="nucleotide sequence ID" value="NZ_FWXF01000007.1"/>
</dbReference>
<reference evidence="15 16" key="1">
    <citation type="submission" date="2017-04" db="EMBL/GenBank/DDBJ databases">
        <authorList>
            <person name="Afonso C.L."/>
            <person name="Miller P.J."/>
            <person name="Scott M.A."/>
            <person name="Spackman E."/>
            <person name="Goraichik I."/>
            <person name="Dimitrov K.M."/>
            <person name="Suarez D.L."/>
            <person name="Swayne D.E."/>
        </authorList>
    </citation>
    <scope>NUCLEOTIDE SEQUENCE [LARGE SCALE GENOMIC DNA]</scope>
    <source>
        <strain evidence="15 16">DSM 13146</strain>
    </source>
</reference>
<feature type="domain" description="Fumarate reductase/succinate dehydrogenase flavoprotein-like C-terminal" evidence="14">
    <location>
        <begin position="449"/>
        <end position="539"/>
    </location>
</feature>
<gene>
    <name evidence="15" type="ORF">SAMN02746041_01666</name>
</gene>
<organism evidence="15 16">
    <name type="scientific">Desulfacinum hydrothermale DSM 13146</name>
    <dbReference type="NCBI Taxonomy" id="1121390"/>
    <lineage>
        <taxon>Bacteria</taxon>
        <taxon>Pseudomonadati</taxon>
        <taxon>Thermodesulfobacteriota</taxon>
        <taxon>Syntrophobacteria</taxon>
        <taxon>Syntrophobacterales</taxon>
        <taxon>Syntrophobacteraceae</taxon>
        <taxon>Desulfacinum</taxon>
    </lineage>
</organism>
<name>A0A1W1XGK3_9BACT</name>
<dbReference type="InterPro" id="IPR003953">
    <property type="entry name" value="FAD-dep_OxRdtase_2_FAD-bd"/>
</dbReference>
<evidence type="ECO:0000256" key="12">
    <source>
        <dbReference type="RuleBase" id="RU362049"/>
    </source>
</evidence>
<comment type="pathway">
    <text evidence="2 12">Cofactor biosynthesis; NAD(+) biosynthesis; iminoaspartate from L-aspartate (oxidase route): step 1/1.</text>
</comment>
<dbReference type="PANTHER" id="PTHR42716:SF2">
    <property type="entry name" value="L-ASPARTATE OXIDASE, CHLOROPLASTIC"/>
    <property type="match status" value="1"/>
</dbReference>
<dbReference type="InterPro" id="IPR015939">
    <property type="entry name" value="Fum_Rdtase/Succ_DH_flav-like_C"/>
</dbReference>
<dbReference type="Gene3D" id="3.50.50.60">
    <property type="entry name" value="FAD/NAD(P)-binding domain"/>
    <property type="match status" value="1"/>
</dbReference>
<dbReference type="GO" id="GO:0008734">
    <property type="term" value="F:L-aspartate oxidase activity"/>
    <property type="evidence" value="ECO:0007669"/>
    <property type="project" value="UniProtKB-UniRule"/>
</dbReference>
<evidence type="ECO:0000256" key="3">
    <source>
        <dbReference type="ARBA" id="ARBA00008562"/>
    </source>
</evidence>
<dbReference type="InterPro" id="IPR027477">
    <property type="entry name" value="Succ_DH/fumarate_Rdtase_cat_sf"/>
</dbReference>
<dbReference type="InterPro" id="IPR037099">
    <property type="entry name" value="Fum_R/Succ_DH_flav-like_C_sf"/>
</dbReference>